<organism evidence="3 4">
    <name type="scientific">Seminavis robusta</name>
    <dbReference type="NCBI Taxonomy" id="568900"/>
    <lineage>
        <taxon>Eukaryota</taxon>
        <taxon>Sar</taxon>
        <taxon>Stramenopiles</taxon>
        <taxon>Ochrophyta</taxon>
        <taxon>Bacillariophyta</taxon>
        <taxon>Bacillariophyceae</taxon>
        <taxon>Bacillariophycidae</taxon>
        <taxon>Naviculales</taxon>
        <taxon>Naviculaceae</taxon>
        <taxon>Seminavis</taxon>
    </lineage>
</organism>
<dbReference type="Gene3D" id="3.80.10.10">
    <property type="entry name" value="Ribonuclease Inhibitor"/>
    <property type="match status" value="1"/>
</dbReference>
<reference evidence="3" key="1">
    <citation type="submission" date="2020-06" db="EMBL/GenBank/DDBJ databases">
        <authorList>
            <consortium name="Plant Systems Biology data submission"/>
        </authorList>
    </citation>
    <scope>NUCLEOTIDE SEQUENCE</scope>
    <source>
        <strain evidence="3">D6</strain>
    </source>
</reference>
<sequence>MAADPVLQMKQQQNATSEQTMVTSQEAEIEGMITDNQHPILCGLTDAVNTTRDGISHEPKAQPGSDNHIYFSPMPQPLPSEPDRFLRPDLLVNPVGAIAVDGPFGASIDTGHRHEQQRDEEDPAETEELAVANLVAEDNGLLPTAMPQNTEATRKRQQKTKQIKTNILLVVIALLALTIVLLAILIPEKESSKLTDDTVPTTPTDLPSSNPTQAPTLVSDYFISLLGEATSELIMATPGSAQSKAWQWLLEDAQQQQPSLPIERLVQRFALAALFYATAGDNWYNNTNWLNHNISECDWFNQPEFGRVTIMRQFFGNGYLQGFFPADAQPSICGNDGLYQHLWLDRNNLAGSLPDEFYLLTTLKTVSLANNRIQGFISSHAGKLDRMEGLSEPVLARLYSNGD</sequence>
<feature type="region of interest" description="Disordered" evidence="1">
    <location>
        <begin position="1"/>
        <end position="20"/>
    </location>
</feature>
<dbReference type="EMBL" id="CAICTM010001334">
    <property type="protein sequence ID" value="CAB9522747.1"/>
    <property type="molecule type" value="Genomic_DNA"/>
</dbReference>
<dbReference type="InterPro" id="IPR032675">
    <property type="entry name" value="LRR_dom_sf"/>
</dbReference>
<name>A0A9N8HRM1_9STRA</name>
<keyword evidence="2" id="KW-1133">Transmembrane helix</keyword>
<keyword evidence="2" id="KW-0812">Transmembrane</keyword>
<gene>
    <name evidence="3" type="ORF">SEMRO_1336_G264030.1</name>
</gene>
<accession>A0A9N8HRM1</accession>
<keyword evidence="2" id="KW-0472">Membrane</keyword>
<protein>
    <submittedName>
        <fullName evidence="3">Leucine Rich Repeat</fullName>
    </submittedName>
</protein>
<keyword evidence="4" id="KW-1185">Reference proteome</keyword>
<dbReference type="OrthoDB" id="38453at2759"/>
<dbReference type="SUPFAM" id="SSF52058">
    <property type="entry name" value="L domain-like"/>
    <property type="match status" value="1"/>
</dbReference>
<evidence type="ECO:0000256" key="1">
    <source>
        <dbReference type="SAM" id="MobiDB-lite"/>
    </source>
</evidence>
<evidence type="ECO:0000313" key="3">
    <source>
        <dbReference type="EMBL" id="CAB9522747.1"/>
    </source>
</evidence>
<comment type="caution">
    <text evidence="3">The sequence shown here is derived from an EMBL/GenBank/DDBJ whole genome shotgun (WGS) entry which is preliminary data.</text>
</comment>
<feature type="compositionally biased region" description="Polar residues" evidence="1">
    <location>
        <begin position="9"/>
        <end position="20"/>
    </location>
</feature>
<evidence type="ECO:0000313" key="4">
    <source>
        <dbReference type="Proteomes" id="UP001153069"/>
    </source>
</evidence>
<dbReference type="AlphaFoldDB" id="A0A9N8HRM1"/>
<evidence type="ECO:0000256" key="2">
    <source>
        <dbReference type="SAM" id="Phobius"/>
    </source>
</evidence>
<dbReference type="Proteomes" id="UP001153069">
    <property type="component" value="Unassembled WGS sequence"/>
</dbReference>
<feature type="transmembrane region" description="Helical" evidence="2">
    <location>
        <begin position="165"/>
        <end position="186"/>
    </location>
</feature>
<proteinExistence type="predicted"/>